<evidence type="ECO:0000259" key="2">
    <source>
        <dbReference type="PROSITE" id="PS51352"/>
    </source>
</evidence>
<feature type="signal peptide" evidence="1">
    <location>
        <begin position="1"/>
        <end position="21"/>
    </location>
</feature>
<dbReference type="AlphaFoldDB" id="A0A5C6S4Y1"/>
<dbReference type="PROSITE" id="PS51352">
    <property type="entry name" value="THIOREDOXIN_2"/>
    <property type="match status" value="1"/>
</dbReference>
<keyword evidence="4" id="KW-1185">Reference proteome</keyword>
<dbReference type="InterPro" id="IPR012336">
    <property type="entry name" value="Thioredoxin-like_fold"/>
</dbReference>
<proteinExistence type="predicted"/>
<dbReference type="Gene3D" id="3.40.30.10">
    <property type="entry name" value="Glutaredoxin"/>
    <property type="match status" value="1"/>
</dbReference>
<accession>A0A5C6S4Y1</accession>
<organism evidence="3 4">
    <name type="scientific">Phaeodactylibacter luteus</name>
    <dbReference type="NCBI Taxonomy" id="1564516"/>
    <lineage>
        <taxon>Bacteria</taxon>
        <taxon>Pseudomonadati</taxon>
        <taxon>Bacteroidota</taxon>
        <taxon>Saprospiria</taxon>
        <taxon>Saprospirales</taxon>
        <taxon>Haliscomenobacteraceae</taxon>
        <taxon>Phaeodactylibacter</taxon>
    </lineage>
</organism>
<dbReference type="InterPro" id="IPR013766">
    <property type="entry name" value="Thioredoxin_domain"/>
</dbReference>
<feature type="domain" description="Thioredoxin" evidence="2">
    <location>
        <begin position="19"/>
        <end position="163"/>
    </location>
</feature>
<protein>
    <submittedName>
        <fullName evidence="3">DUF255 domain-containing protein</fullName>
    </submittedName>
</protein>
<dbReference type="RefSeq" id="WP_147165605.1">
    <property type="nucleotide sequence ID" value="NZ_VOOR01000002.1"/>
</dbReference>
<name>A0A5C6S4Y1_9BACT</name>
<reference evidence="3 4" key="1">
    <citation type="submission" date="2019-08" db="EMBL/GenBank/DDBJ databases">
        <title>Genome of Phaeodactylibacter luteus.</title>
        <authorList>
            <person name="Bowman J.P."/>
        </authorList>
    </citation>
    <scope>NUCLEOTIDE SEQUENCE [LARGE SCALE GENOMIC DNA]</scope>
    <source>
        <strain evidence="3 4">KCTC 42180</strain>
    </source>
</reference>
<gene>
    <name evidence="3" type="ORF">FRY97_01300</name>
</gene>
<dbReference type="EMBL" id="VOOR01000002">
    <property type="protein sequence ID" value="TXB69473.1"/>
    <property type="molecule type" value="Genomic_DNA"/>
</dbReference>
<sequence>MKNWFRAISTAAAIFSSLAFLPGPIADSTVEDIEWMTWEEVADQVGDSQKKTLFNIYTDWCGWCKRMDQQTFNAPGIAEYINANFYPVRFDAERKAPITYKEKTYGYVASGKRGYHEFAAELLRGRMSFPSVVFIDEEGNLLQSIVGYKSPEEFERILTYFAEDHYKNTPWSIYQKQFEPRLIRDK</sequence>
<evidence type="ECO:0000256" key="1">
    <source>
        <dbReference type="SAM" id="SignalP"/>
    </source>
</evidence>
<feature type="chain" id="PRO_5022678274" evidence="1">
    <location>
        <begin position="22"/>
        <end position="186"/>
    </location>
</feature>
<keyword evidence="1" id="KW-0732">Signal</keyword>
<evidence type="ECO:0000313" key="3">
    <source>
        <dbReference type="EMBL" id="TXB69473.1"/>
    </source>
</evidence>
<dbReference type="Pfam" id="PF13098">
    <property type="entry name" value="Thioredoxin_2"/>
    <property type="match status" value="1"/>
</dbReference>
<dbReference type="OrthoDB" id="9811036at2"/>
<evidence type="ECO:0000313" key="4">
    <source>
        <dbReference type="Proteomes" id="UP000321580"/>
    </source>
</evidence>
<dbReference type="Proteomes" id="UP000321580">
    <property type="component" value="Unassembled WGS sequence"/>
</dbReference>
<dbReference type="SUPFAM" id="SSF52833">
    <property type="entry name" value="Thioredoxin-like"/>
    <property type="match status" value="1"/>
</dbReference>
<comment type="caution">
    <text evidence="3">The sequence shown here is derived from an EMBL/GenBank/DDBJ whole genome shotgun (WGS) entry which is preliminary data.</text>
</comment>
<dbReference type="InterPro" id="IPR036249">
    <property type="entry name" value="Thioredoxin-like_sf"/>
</dbReference>